<dbReference type="KEGG" id="thei:K1720_10155"/>
<dbReference type="EMBL" id="CP080572">
    <property type="protein sequence ID" value="USG99832.1"/>
    <property type="molecule type" value="Genomic_DNA"/>
</dbReference>
<keyword evidence="2" id="KW-1185">Reference proteome</keyword>
<gene>
    <name evidence="1" type="ORF">K1720_10155</name>
</gene>
<sequence length="394" mass="45771">MITGIIRSSPGELELAGKTMITKGEFKKGINLLIKSAKEYELQKRFLDAARMYRYIGDLILNVNPQGIKDARPFLLKSAYYYLDILEREIEAETPNLELLDEFCSNILRIFEILGEKEKFEKYAKEFGAMYQNLGDTELKNGNIQLAIQSYETARRYYKIIHHREGIEDTVSILLDLFGKGAEIFVNKKEYQKAGDTFFRLGFIVKDVFGYDSHFMELMEDAGRNYERASKNWYAKGDLYSTARMLLNAEYSYLLAGNTHRVKLAGLNATKMFYQLVEEYRRARFRDELGEGLLMLSEALFGIDKLLDGLKAYKSLMVEAETTLEHKYHIRRALMLYLAAKEKSKNYLEFVEQMEFYAKREAYAQAIEIAELVFETRYPEIKKGLQKVEGLSPE</sequence>
<proteinExistence type="predicted"/>
<name>A0A9E7SD92_9EURY</name>
<reference evidence="1 2" key="1">
    <citation type="submission" date="2021-08" db="EMBL/GenBank/DDBJ databases">
        <title>Thermococcus onnuriiensis IOH2.</title>
        <authorList>
            <person name="Park Y.-J."/>
        </authorList>
    </citation>
    <scope>NUCLEOTIDE SEQUENCE [LARGE SCALE GENOMIC DNA]</scope>
    <source>
        <strain evidence="1 2">IOH2</strain>
    </source>
</reference>
<evidence type="ECO:0000313" key="2">
    <source>
        <dbReference type="Proteomes" id="UP001056425"/>
    </source>
</evidence>
<dbReference type="GeneID" id="72778714"/>
<dbReference type="InterPro" id="IPR011990">
    <property type="entry name" value="TPR-like_helical_dom_sf"/>
</dbReference>
<dbReference type="AlphaFoldDB" id="A0A9E7SD92"/>
<protein>
    <recommendedName>
        <fullName evidence="3">Tetratricopeptide repeat protein</fullName>
    </recommendedName>
</protein>
<dbReference type="RefSeq" id="WP_251949104.1">
    <property type="nucleotide sequence ID" value="NZ_CP080572.1"/>
</dbReference>
<dbReference type="Proteomes" id="UP001056425">
    <property type="component" value="Chromosome"/>
</dbReference>
<evidence type="ECO:0008006" key="3">
    <source>
        <dbReference type="Google" id="ProtNLM"/>
    </source>
</evidence>
<evidence type="ECO:0000313" key="1">
    <source>
        <dbReference type="EMBL" id="USG99832.1"/>
    </source>
</evidence>
<dbReference type="SUPFAM" id="SSF48452">
    <property type="entry name" value="TPR-like"/>
    <property type="match status" value="1"/>
</dbReference>
<accession>A0A9E7SD92</accession>
<organism evidence="1 2">
    <name type="scientific">Thermococcus argininiproducens</name>
    <dbReference type="NCBI Taxonomy" id="2866384"/>
    <lineage>
        <taxon>Archaea</taxon>
        <taxon>Methanobacteriati</taxon>
        <taxon>Methanobacteriota</taxon>
        <taxon>Thermococci</taxon>
        <taxon>Thermococcales</taxon>
        <taxon>Thermococcaceae</taxon>
        <taxon>Thermococcus</taxon>
    </lineage>
</organism>